<name>X1RKX3_9ZZZZ</name>
<dbReference type="AlphaFoldDB" id="X1RKX3"/>
<accession>X1RKX3</accession>
<proteinExistence type="predicted"/>
<evidence type="ECO:0000313" key="1">
    <source>
        <dbReference type="EMBL" id="GAI81417.1"/>
    </source>
</evidence>
<protein>
    <submittedName>
        <fullName evidence="1">Uncharacterized protein</fullName>
    </submittedName>
</protein>
<organism evidence="1">
    <name type="scientific">marine sediment metagenome</name>
    <dbReference type="NCBI Taxonomy" id="412755"/>
    <lineage>
        <taxon>unclassified sequences</taxon>
        <taxon>metagenomes</taxon>
        <taxon>ecological metagenomes</taxon>
    </lineage>
</organism>
<dbReference type="EMBL" id="BARW01010864">
    <property type="protein sequence ID" value="GAI81417.1"/>
    <property type="molecule type" value="Genomic_DNA"/>
</dbReference>
<reference evidence="1" key="1">
    <citation type="journal article" date="2014" name="Front. Microbiol.">
        <title>High frequency of phylogenetically diverse reductive dehalogenase-homologous genes in deep subseafloor sedimentary metagenomes.</title>
        <authorList>
            <person name="Kawai M."/>
            <person name="Futagami T."/>
            <person name="Toyoda A."/>
            <person name="Takaki Y."/>
            <person name="Nishi S."/>
            <person name="Hori S."/>
            <person name="Arai W."/>
            <person name="Tsubouchi T."/>
            <person name="Morono Y."/>
            <person name="Uchiyama I."/>
            <person name="Ito T."/>
            <person name="Fujiyama A."/>
            <person name="Inagaki F."/>
            <person name="Takami H."/>
        </authorList>
    </citation>
    <scope>NUCLEOTIDE SEQUENCE</scope>
    <source>
        <strain evidence="1">Expedition CK06-06</strain>
    </source>
</reference>
<feature type="non-terminal residue" evidence="1">
    <location>
        <position position="98"/>
    </location>
</feature>
<gene>
    <name evidence="1" type="ORF">S12H4_21195</name>
</gene>
<comment type="caution">
    <text evidence="1">The sequence shown here is derived from an EMBL/GenBank/DDBJ whole genome shotgun (WGS) entry which is preliminary data.</text>
</comment>
<sequence>MALFGFVGGLIRAAARIVMPGIVRVARTAKRVFERIETLGLTYTPEEIMRADIMAAIGEREKSPAWGALLHNRLPTKDLFVSAEFRAPYRYWYKVNVT</sequence>